<accession>A0AA86P6L1</accession>
<reference evidence="2" key="1">
    <citation type="submission" date="2023-06" db="EMBL/GenBank/DDBJ databases">
        <authorList>
            <person name="Kurt Z."/>
        </authorList>
    </citation>
    <scope>NUCLEOTIDE SEQUENCE</scope>
</reference>
<dbReference type="Proteomes" id="UP001642409">
    <property type="component" value="Unassembled WGS sequence"/>
</dbReference>
<dbReference type="AlphaFoldDB" id="A0AA86P6L1"/>
<evidence type="ECO:0000256" key="1">
    <source>
        <dbReference type="SAM" id="MobiDB-lite"/>
    </source>
</evidence>
<comment type="caution">
    <text evidence="2">The sequence shown here is derived from an EMBL/GenBank/DDBJ whole genome shotgun (WGS) entry which is preliminary data.</text>
</comment>
<dbReference type="EMBL" id="CATOUU010000490">
    <property type="protein sequence ID" value="CAI9931429.1"/>
    <property type="molecule type" value="Genomic_DNA"/>
</dbReference>
<evidence type="ECO:0000313" key="4">
    <source>
        <dbReference type="Proteomes" id="UP001642409"/>
    </source>
</evidence>
<proteinExistence type="predicted"/>
<name>A0AA86P6L1_9EUKA</name>
<gene>
    <name evidence="2" type="ORF">HINF_LOCUS19074</name>
    <name evidence="3" type="ORF">HINF_LOCUS66562</name>
</gene>
<evidence type="ECO:0000313" key="2">
    <source>
        <dbReference type="EMBL" id="CAI9931429.1"/>
    </source>
</evidence>
<feature type="region of interest" description="Disordered" evidence="1">
    <location>
        <begin position="1"/>
        <end position="24"/>
    </location>
</feature>
<sequence length="117" mass="12975">MTVRQPASPSQNQSRDLPKQFGNTDWTRSSEYSDVLYNLVISHGCSETITNIIYWNGFQQGIQQILTAKIVNTLIIFTRLILIASKILVEIGSSLLLAAGLWKRLGGIQTQQVPASV</sequence>
<evidence type="ECO:0000313" key="3">
    <source>
        <dbReference type="EMBL" id="CAL6092940.1"/>
    </source>
</evidence>
<reference evidence="3 4" key="2">
    <citation type="submission" date="2024-07" db="EMBL/GenBank/DDBJ databases">
        <authorList>
            <person name="Akdeniz Z."/>
        </authorList>
    </citation>
    <scope>NUCLEOTIDE SEQUENCE [LARGE SCALE GENOMIC DNA]</scope>
</reference>
<organism evidence="2">
    <name type="scientific">Hexamita inflata</name>
    <dbReference type="NCBI Taxonomy" id="28002"/>
    <lineage>
        <taxon>Eukaryota</taxon>
        <taxon>Metamonada</taxon>
        <taxon>Diplomonadida</taxon>
        <taxon>Hexamitidae</taxon>
        <taxon>Hexamitinae</taxon>
        <taxon>Hexamita</taxon>
    </lineage>
</organism>
<protein>
    <submittedName>
        <fullName evidence="3">Hypothetical_protein</fullName>
    </submittedName>
</protein>
<dbReference type="EMBL" id="CAXDID020000450">
    <property type="protein sequence ID" value="CAL6092940.1"/>
    <property type="molecule type" value="Genomic_DNA"/>
</dbReference>
<keyword evidence="4" id="KW-1185">Reference proteome</keyword>